<dbReference type="PROSITE" id="PS50071">
    <property type="entry name" value="HOMEOBOX_2"/>
    <property type="match status" value="1"/>
</dbReference>
<feature type="compositionally biased region" description="Basic and acidic residues" evidence="7">
    <location>
        <begin position="203"/>
        <end position="213"/>
    </location>
</feature>
<dbReference type="InterPro" id="IPR009057">
    <property type="entry name" value="Homeodomain-like_sf"/>
</dbReference>
<dbReference type="GO" id="GO:0000981">
    <property type="term" value="F:DNA-binding transcription factor activity, RNA polymerase II-specific"/>
    <property type="evidence" value="ECO:0007669"/>
    <property type="project" value="InterPro"/>
</dbReference>
<evidence type="ECO:0000256" key="6">
    <source>
        <dbReference type="PROSITE-ProRule" id="PRU00108"/>
    </source>
</evidence>
<evidence type="ECO:0000256" key="2">
    <source>
        <dbReference type="ARBA" id="ARBA00008446"/>
    </source>
</evidence>
<keyword evidence="4 6" id="KW-0371">Homeobox</keyword>
<keyword evidence="3 6" id="KW-0238">DNA-binding</keyword>
<feature type="compositionally biased region" description="Low complexity" evidence="7">
    <location>
        <begin position="247"/>
        <end position="275"/>
    </location>
</feature>
<dbReference type="AlphaFoldDB" id="A0A914DMD6"/>
<protein>
    <submittedName>
        <fullName evidence="10">Homeobox domain-containing protein</fullName>
    </submittedName>
</protein>
<dbReference type="GO" id="GO:0000978">
    <property type="term" value="F:RNA polymerase II cis-regulatory region sequence-specific DNA binding"/>
    <property type="evidence" value="ECO:0007669"/>
    <property type="project" value="TreeGrafter"/>
</dbReference>
<evidence type="ECO:0000256" key="5">
    <source>
        <dbReference type="ARBA" id="ARBA00023242"/>
    </source>
</evidence>
<feature type="region of interest" description="Disordered" evidence="7">
    <location>
        <begin position="238"/>
        <end position="279"/>
    </location>
</feature>
<organism evidence="9 10">
    <name type="scientific">Acrobeloides nanus</name>
    <dbReference type="NCBI Taxonomy" id="290746"/>
    <lineage>
        <taxon>Eukaryota</taxon>
        <taxon>Metazoa</taxon>
        <taxon>Ecdysozoa</taxon>
        <taxon>Nematoda</taxon>
        <taxon>Chromadorea</taxon>
        <taxon>Rhabditida</taxon>
        <taxon>Tylenchina</taxon>
        <taxon>Cephalobomorpha</taxon>
        <taxon>Cephaloboidea</taxon>
        <taxon>Cephalobidae</taxon>
        <taxon>Acrobeloides</taxon>
    </lineage>
</organism>
<feature type="DNA-binding region" description="Homeobox" evidence="6">
    <location>
        <begin position="87"/>
        <end position="149"/>
    </location>
</feature>
<dbReference type="GO" id="GO:0005634">
    <property type="term" value="C:nucleus"/>
    <property type="evidence" value="ECO:0007669"/>
    <property type="project" value="UniProtKB-SubCell"/>
</dbReference>
<evidence type="ECO:0000313" key="9">
    <source>
        <dbReference type="Proteomes" id="UP000887540"/>
    </source>
</evidence>
<feature type="compositionally biased region" description="Polar residues" evidence="7">
    <location>
        <begin position="411"/>
        <end position="438"/>
    </location>
</feature>
<evidence type="ECO:0000256" key="4">
    <source>
        <dbReference type="ARBA" id="ARBA00023155"/>
    </source>
</evidence>
<dbReference type="InterPro" id="IPR008422">
    <property type="entry name" value="KN_HD"/>
</dbReference>
<dbReference type="Pfam" id="PF05920">
    <property type="entry name" value="Homeobox_KN"/>
    <property type="match status" value="1"/>
</dbReference>
<feature type="compositionally biased region" description="Polar residues" evidence="7">
    <location>
        <begin position="386"/>
        <end position="403"/>
    </location>
</feature>
<feature type="compositionally biased region" description="Polar residues" evidence="7">
    <location>
        <begin position="189"/>
        <end position="201"/>
    </location>
</feature>
<feature type="region of interest" description="Disordered" evidence="7">
    <location>
        <begin position="149"/>
        <end position="222"/>
    </location>
</feature>
<dbReference type="InterPro" id="IPR001356">
    <property type="entry name" value="HD"/>
</dbReference>
<sequence>MDMNNEAIRLLAASGPLIGAGIPGMPNGLGQIPPGMDNPAFRAIAAQAYPMFPFPPDLNQEILSQMPNGFRNLYMDPRFSPYPLGLDGSRRKNATREVTAPLKQWLNEHRKNPYPTKGDKVMLAMITSMSMTQVSTWFANARRRLKKENKMTWSPRNRLSDEDDGTDRPTSSLSDISDIDDKKDHEESTSTSNLTLENGSKLQEGRDSVESPRKIHNGSTSSSKIWSIADTLNEHKEEKRVEKNLDTSGSSLSSASASTSVTSPPVSAVTSSAPTLTPNATPLNMSMPNGIPMPPVMPPGSLPPGFPATPFPFLNPIQQQMMAAMMNNARLPLMQNPFQAMLAQQQQVAAAQAALRMPNVSMAPNMFLNPLLMQTFGLGGLVPSVPTSTEALTSPKEVSTSNGMKRENDSKNGSTSTSNLNGHAPDSTSAHSSRSCSPVANDLSINGSGNKNSAANLNLLSQS</sequence>
<name>A0A914DMD6_9BILA</name>
<evidence type="ECO:0000259" key="8">
    <source>
        <dbReference type="PROSITE" id="PS50071"/>
    </source>
</evidence>
<accession>A0A914DMD6</accession>
<dbReference type="WBParaSite" id="ACRNAN_scaffold290.g8010.t1">
    <property type="protein sequence ID" value="ACRNAN_scaffold290.g8010.t1"/>
    <property type="gene ID" value="ACRNAN_scaffold290.g8010"/>
</dbReference>
<dbReference type="GO" id="GO:0030182">
    <property type="term" value="P:neuron differentiation"/>
    <property type="evidence" value="ECO:0007669"/>
    <property type="project" value="TreeGrafter"/>
</dbReference>
<feature type="domain" description="Homeobox" evidence="8">
    <location>
        <begin position="85"/>
        <end position="148"/>
    </location>
</feature>
<dbReference type="CDD" id="cd00086">
    <property type="entry name" value="homeodomain"/>
    <property type="match status" value="1"/>
</dbReference>
<reference evidence="10" key="1">
    <citation type="submission" date="2022-11" db="UniProtKB">
        <authorList>
            <consortium name="WormBaseParasite"/>
        </authorList>
    </citation>
    <scope>IDENTIFICATION</scope>
</reference>
<dbReference type="PANTHER" id="PTHR11211:SF40">
    <property type="entry name" value="MIRROR, ISOFORM C"/>
    <property type="match status" value="1"/>
</dbReference>
<comment type="similarity">
    <text evidence="2">Belongs to the TALE/IRO homeobox family.</text>
</comment>
<keyword evidence="9" id="KW-1185">Reference proteome</keyword>
<keyword evidence="5 6" id="KW-0539">Nucleus</keyword>
<feature type="compositionally biased region" description="Basic and acidic residues" evidence="7">
    <location>
        <begin position="179"/>
        <end position="188"/>
    </location>
</feature>
<dbReference type="Gene3D" id="1.10.10.60">
    <property type="entry name" value="Homeodomain-like"/>
    <property type="match status" value="1"/>
</dbReference>
<dbReference type="InterPro" id="IPR017970">
    <property type="entry name" value="Homeobox_CS"/>
</dbReference>
<dbReference type="GO" id="GO:0048468">
    <property type="term" value="P:cell development"/>
    <property type="evidence" value="ECO:0007669"/>
    <property type="project" value="TreeGrafter"/>
</dbReference>
<evidence type="ECO:0000313" key="10">
    <source>
        <dbReference type="WBParaSite" id="ACRNAN_scaffold290.g8010.t1"/>
    </source>
</evidence>
<dbReference type="PANTHER" id="PTHR11211">
    <property type="entry name" value="IROQUOIS-CLASS HOMEODOMAIN PROTEIN IRX"/>
    <property type="match status" value="1"/>
</dbReference>
<feature type="region of interest" description="Disordered" evidence="7">
    <location>
        <begin position="386"/>
        <end position="463"/>
    </location>
</feature>
<dbReference type="PROSITE" id="PS00027">
    <property type="entry name" value="HOMEOBOX_1"/>
    <property type="match status" value="1"/>
</dbReference>
<comment type="subcellular location">
    <subcellularLocation>
        <location evidence="1 6">Nucleus</location>
    </subcellularLocation>
</comment>
<dbReference type="FunFam" id="1.10.10.60:FF:000003">
    <property type="entry name" value="Iroquois-class homeobox protein IRX"/>
    <property type="match status" value="1"/>
</dbReference>
<evidence type="ECO:0000256" key="7">
    <source>
        <dbReference type="SAM" id="MobiDB-lite"/>
    </source>
</evidence>
<proteinExistence type="inferred from homology"/>
<evidence type="ECO:0000256" key="1">
    <source>
        <dbReference type="ARBA" id="ARBA00004123"/>
    </source>
</evidence>
<dbReference type="SMART" id="SM00389">
    <property type="entry name" value="HOX"/>
    <property type="match status" value="1"/>
</dbReference>
<evidence type="ECO:0000256" key="3">
    <source>
        <dbReference type="ARBA" id="ARBA00023125"/>
    </source>
</evidence>
<feature type="compositionally biased region" description="Low complexity" evidence="7">
    <location>
        <begin position="446"/>
        <end position="463"/>
    </location>
</feature>
<dbReference type="Proteomes" id="UP000887540">
    <property type="component" value="Unplaced"/>
</dbReference>
<dbReference type="SUPFAM" id="SSF46689">
    <property type="entry name" value="Homeodomain-like"/>
    <property type="match status" value="1"/>
</dbReference>